<dbReference type="PANTHER" id="PTHR31025">
    <property type="entry name" value="SI:CH211-196P9.1-RELATED"/>
    <property type="match status" value="1"/>
</dbReference>
<evidence type="ECO:0000313" key="3">
    <source>
        <dbReference type="EMBL" id="SBS00088.1"/>
    </source>
</evidence>
<reference evidence="3" key="2">
    <citation type="submission" date="2016-06" db="EMBL/GenBank/DDBJ databases">
        <title>The genome of a short-lived fish provides insights into sex chromosome evolution and the genetic control of aging.</title>
        <authorList>
            <person name="Reichwald K."/>
            <person name="Felder M."/>
            <person name="Petzold A."/>
            <person name="Koch P."/>
            <person name="Groth M."/>
            <person name="Platzer M."/>
        </authorList>
    </citation>
    <scope>NUCLEOTIDE SEQUENCE</scope>
    <source>
        <tissue evidence="3">Brain</tissue>
    </source>
</reference>
<sequence>MAVQLRVILEEHSIQKLTLPTGIPNTVEDLVSIITETFQLHGEFGLLYQDKDFDNQFFSVISTADLYDKATVKVILKEPVITLDLQPVCESGSSSTLNSSTSVSTHPATTTETDICPAHHDAPSQVSDCTSSSSSDTIILPDSCRPVAWPVPFQVPEFSRDIQLILTEANNSYRNTGRPFMDASVKSAIMQDLAKVIFSYTAYPTNQQILSVAEALVSKFPCLKEPGSFAGLYGWQQRIKNKMHNYRAKLRSRKFSYPEIEINALKRKHPADAVPSKNVKKPKKAEVNYLPPHPTGETPETLEKERLEIIYEITKKNNAKIIADKMNKTFSSRRLEVVSICPSVGELKERWPALFTEGQIIEEFRRITTVSLVETFMLKLDEYTPGLLQLMRAKGGAAGSKMRPLLDTLNDTQSIEKKRDVVICCLISYLGERQEDLFHDCQECEDYTDDMMKVIVIHNIMAEEDPSDVFIVIEGNQVMEGCGSRTKACVLLMGLIYALNLEYPKELKNTFDTFQKLFLELDGAKLLNKVHSLKNKLMQCTHISPLVPRGSFVQT</sequence>
<evidence type="ECO:0000256" key="1">
    <source>
        <dbReference type="SAM" id="MobiDB-lite"/>
    </source>
</evidence>
<protein>
    <submittedName>
        <fullName evidence="3">Uncharacterized protein</fullName>
    </submittedName>
</protein>
<proteinExistence type="predicted"/>
<reference evidence="3" key="1">
    <citation type="submission" date="2016-05" db="EMBL/GenBank/DDBJ databases">
        <authorList>
            <person name="Lavstsen T."/>
            <person name="Jespersen J.S."/>
        </authorList>
    </citation>
    <scope>NUCLEOTIDE SEQUENCE</scope>
    <source>
        <tissue evidence="3">Brain</tissue>
    </source>
</reference>
<dbReference type="AlphaFoldDB" id="A0A1A8R3S3"/>
<dbReference type="PANTHER" id="PTHR31025:SF31">
    <property type="entry name" value="SI:CH211-166E11.5"/>
    <property type="match status" value="1"/>
</dbReference>
<gene>
    <name evidence="3" type="primary">Nfu_g_1_010604</name>
    <name evidence="2" type="synonym">CR318620.1</name>
</gene>
<dbReference type="EMBL" id="HAEG01015415">
    <property type="protein sequence ID" value="SBS00088.1"/>
    <property type="molecule type" value="Transcribed_RNA"/>
</dbReference>
<dbReference type="EMBL" id="HAEG01014572">
    <property type="protein sequence ID" value="SBR97954.1"/>
    <property type="molecule type" value="Transcribed_RNA"/>
</dbReference>
<organism evidence="3">
    <name type="scientific">Nothobranchius pienaari</name>
    <dbReference type="NCBI Taxonomy" id="704102"/>
    <lineage>
        <taxon>Eukaryota</taxon>
        <taxon>Metazoa</taxon>
        <taxon>Chordata</taxon>
        <taxon>Craniata</taxon>
        <taxon>Vertebrata</taxon>
        <taxon>Euteleostomi</taxon>
        <taxon>Actinopterygii</taxon>
        <taxon>Neopterygii</taxon>
        <taxon>Teleostei</taxon>
        <taxon>Neoteleostei</taxon>
        <taxon>Acanthomorphata</taxon>
        <taxon>Ovalentaria</taxon>
        <taxon>Atherinomorphae</taxon>
        <taxon>Cyprinodontiformes</taxon>
        <taxon>Nothobranchiidae</taxon>
        <taxon>Nothobranchius</taxon>
    </lineage>
</organism>
<name>A0A1A8R3S3_9TELE</name>
<feature type="region of interest" description="Disordered" evidence="1">
    <location>
        <begin position="89"/>
        <end position="116"/>
    </location>
</feature>
<feature type="compositionally biased region" description="Low complexity" evidence="1">
    <location>
        <begin position="91"/>
        <end position="105"/>
    </location>
</feature>
<evidence type="ECO:0000313" key="2">
    <source>
        <dbReference type="EMBL" id="SBR97954.1"/>
    </source>
</evidence>
<accession>A0A1A8R3S3</accession>